<keyword evidence="8" id="KW-1185">Reference proteome</keyword>
<dbReference type="GO" id="GO:0080043">
    <property type="term" value="F:quercetin 3-O-glucosyltransferase activity"/>
    <property type="evidence" value="ECO:0007669"/>
    <property type="project" value="TreeGrafter"/>
</dbReference>
<dbReference type="EMBL" id="JAIWQS010000011">
    <property type="protein sequence ID" value="KAJ8751418.1"/>
    <property type="molecule type" value="Genomic_DNA"/>
</dbReference>
<evidence type="ECO:0000256" key="3">
    <source>
        <dbReference type="ARBA" id="ARBA00022679"/>
    </source>
</evidence>
<protein>
    <recommendedName>
        <fullName evidence="6">Glycosyltransferase</fullName>
        <ecNumber evidence="6">2.4.1.-</ecNumber>
    </recommendedName>
</protein>
<dbReference type="Proteomes" id="UP001159364">
    <property type="component" value="Linkage Group LG11"/>
</dbReference>
<gene>
    <name evidence="7" type="ORF">K2173_016623</name>
</gene>
<comment type="similarity">
    <text evidence="2 5">Belongs to the UDP-glycosyltransferase family.</text>
</comment>
<evidence type="ECO:0000256" key="6">
    <source>
        <dbReference type="RuleBase" id="RU362057"/>
    </source>
</evidence>
<dbReference type="InterPro" id="IPR002213">
    <property type="entry name" value="UDP_glucos_trans"/>
</dbReference>
<dbReference type="FunFam" id="3.40.50.2000:FF:000040">
    <property type="entry name" value="UDP-glycosyltransferase 76C1"/>
    <property type="match status" value="1"/>
</dbReference>
<dbReference type="PANTHER" id="PTHR11926">
    <property type="entry name" value="GLUCOSYL/GLUCURONOSYL TRANSFERASES"/>
    <property type="match status" value="1"/>
</dbReference>
<evidence type="ECO:0000256" key="4">
    <source>
        <dbReference type="ARBA" id="ARBA00047606"/>
    </source>
</evidence>
<dbReference type="FunFam" id="3.40.50.2000:FF:000120">
    <property type="entry name" value="UDP-glycosyltransferase 76C1"/>
    <property type="match status" value="1"/>
</dbReference>
<dbReference type="PANTHER" id="PTHR11926:SF1499">
    <property type="entry name" value="PUTATIVE-RELATED"/>
    <property type="match status" value="1"/>
</dbReference>
<dbReference type="GO" id="GO:0080044">
    <property type="term" value="F:quercetin 7-O-glucosyltransferase activity"/>
    <property type="evidence" value="ECO:0007669"/>
    <property type="project" value="TreeGrafter"/>
</dbReference>
<organism evidence="7 8">
    <name type="scientific">Erythroxylum novogranatense</name>
    <dbReference type="NCBI Taxonomy" id="1862640"/>
    <lineage>
        <taxon>Eukaryota</taxon>
        <taxon>Viridiplantae</taxon>
        <taxon>Streptophyta</taxon>
        <taxon>Embryophyta</taxon>
        <taxon>Tracheophyta</taxon>
        <taxon>Spermatophyta</taxon>
        <taxon>Magnoliopsida</taxon>
        <taxon>eudicotyledons</taxon>
        <taxon>Gunneridae</taxon>
        <taxon>Pentapetalae</taxon>
        <taxon>rosids</taxon>
        <taxon>fabids</taxon>
        <taxon>Malpighiales</taxon>
        <taxon>Erythroxylaceae</taxon>
        <taxon>Erythroxylum</taxon>
    </lineage>
</organism>
<dbReference type="PROSITE" id="PS00375">
    <property type="entry name" value="UDPGT"/>
    <property type="match status" value="1"/>
</dbReference>
<dbReference type="EC" id="2.4.1.-" evidence="6"/>
<comment type="caution">
    <text evidence="7">The sequence shown here is derived from an EMBL/GenBank/DDBJ whole genome shotgun (WGS) entry which is preliminary data.</text>
</comment>
<dbReference type="InterPro" id="IPR035595">
    <property type="entry name" value="UDP_glycos_trans_CS"/>
</dbReference>
<evidence type="ECO:0000256" key="1">
    <source>
        <dbReference type="ARBA" id="ARBA00004935"/>
    </source>
</evidence>
<proteinExistence type="inferred from homology"/>
<dbReference type="AlphaFoldDB" id="A0AAV8SH79"/>
<evidence type="ECO:0000313" key="7">
    <source>
        <dbReference type="EMBL" id="KAJ8751418.1"/>
    </source>
</evidence>
<evidence type="ECO:0000256" key="5">
    <source>
        <dbReference type="RuleBase" id="RU003718"/>
    </source>
</evidence>
<dbReference type="CDD" id="cd03784">
    <property type="entry name" value="GT1_Gtf-like"/>
    <property type="match status" value="1"/>
</dbReference>
<comment type="catalytic activity">
    <reaction evidence="4">
        <text>an anthocyanidin + UDP-alpha-D-glucose + H(+) = an anthocyanidin 3-O-beta-D-glucoside + UDP</text>
        <dbReference type="Rhea" id="RHEA:20093"/>
        <dbReference type="ChEBI" id="CHEBI:15378"/>
        <dbReference type="ChEBI" id="CHEBI:16307"/>
        <dbReference type="ChEBI" id="CHEBI:58223"/>
        <dbReference type="ChEBI" id="CHEBI:58885"/>
        <dbReference type="ChEBI" id="CHEBI:143576"/>
        <dbReference type="EC" id="2.4.1.115"/>
    </reaction>
</comment>
<keyword evidence="3 5" id="KW-0808">Transferase</keyword>
<dbReference type="Pfam" id="PF00201">
    <property type="entry name" value="UDPGT"/>
    <property type="match status" value="1"/>
</dbReference>
<comment type="pathway">
    <text evidence="1">Pigment biosynthesis; anthocyanin biosynthesis.</text>
</comment>
<sequence>MEGQQRSRRVILVPSPFQGHINPMLQLGAILYSKGLCITVVHTQYNSADASGHPHLQFISIPDNLSDDEISSPDKTTLVLILNQKCEIPFRECLTQLMQDQATPGEIACVIYDELSYFCEPAAHDLRLPSVIFRTSNVITFLVRGTMLRLRAEGRIPFSDPMSEELTPEHPPLRIKDMPFSYFAPFEVLFEMINNVRNMRRSLAIIYNTMNCIEESSITKLQQKIQIPVFGIGPIHKVVPTSSSSLLEEDANCMQWLDKQTPNSVIYVSLGSMASTNEKEIAEMAWGLANSKQPFLWVVRPGSIQGSECIEALPEGFKEEVEDRGCIVKWAPQKEVLAHKAVGGFLSHCGWNSTIESICEGVPMLCRPCFGDQKVTARYVSHVWKMGLHLENELDRKELEKSVRMLMTDKEGEEIRERAMKLKVEAQLCITEGGSSYRSLKELVEFIKSF</sequence>
<dbReference type="SUPFAM" id="SSF53756">
    <property type="entry name" value="UDP-Glycosyltransferase/glycogen phosphorylase"/>
    <property type="match status" value="1"/>
</dbReference>
<evidence type="ECO:0000256" key="2">
    <source>
        <dbReference type="ARBA" id="ARBA00009995"/>
    </source>
</evidence>
<dbReference type="Gene3D" id="3.40.50.2000">
    <property type="entry name" value="Glycogen Phosphorylase B"/>
    <property type="match status" value="2"/>
</dbReference>
<reference evidence="7 8" key="1">
    <citation type="submission" date="2021-09" db="EMBL/GenBank/DDBJ databases">
        <title>Genomic insights and catalytic innovation underlie evolution of tropane alkaloids biosynthesis.</title>
        <authorList>
            <person name="Wang Y.-J."/>
            <person name="Tian T."/>
            <person name="Huang J.-P."/>
            <person name="Huang S.-X."/>
        </authorList>
    </citation>
    <scope>NUCLEOTIDE SEQUENCE [LARGE SCALE GENOMIC DNA]</scope>
    <source>
        <strain evidence="7">KIB-2018</strain>
        <tissue evidence="7">Leaf</tissue>
    </source>
</reference>
<evidence type="ECO:0000313" key="8">
    <source>
        <dbReference type="Proteomes" id="UP001159364"/>
    </source>
</evidence>
<name>A0AAV8SH79_9ROSI</name>
<accession>A0AAV8SH79</accession>
<dbReference type="GO" id="GO:0047213">
    <property type="term" value="F:anthocyanidin 3-O-glucosyltransferase activity"/>
    <property type="evidence" value="ECO:0007669"/>
    <property type="project" value="UniProtKB-EC"/>
</dbReference>
<keyword evidence="5" id="KW-0328">Glycosyltransferase</keyword>